<feature type="domain" description="Mop" evidence="11">
    <location>
        <begin position="314"/>
        <end position="379"/>
    </location>
</feature>
<evidence type="ECO:0000256" key="9">
    <source>
        <dbReference type="PROSITE-ProRule" id="PRU01213"/>
    </source>
</evidence>
<dbReference type="GO" id="GO:0016020">
    <property type="term" value="C:membrane"/>
    <property type="evidence" value="ECO:0007669"/>
    <property type="project" value="InterPro"/>
</dbReference>
<keyword evidence="8" id="KW-0472">Membrane</keyword>
<evidence type="ECO:0000313" key="12">
    <source>
        <dbReference type="EMBL" id="SHF84589.1"/>
    </source>
</evidence>
<dbReference type="SUPFAM" id="SSF52540">
    <property type="entry name" value="P-loop containing nucleoside triphosphate hydrolases"/>
    <property type="match status" value="1"/>
</dbReference>
<keyword evidence="1" id="KW-0813">Transport</keyword>
<keyword evidence="5" id="KW-0547">Nucleotide-binding</keyword>
<name>A0A1M5EZE7_9GAMM</name>
<dbReference type="Proteomes" id="UP000184517">
    <property type="component" value="Unassembled WGS sequence"/>
</dbReference>
<keyword evidence="7" id="KW-1278">Translocase</keyword>
<dbReference type="NCBIfam" id="TIGR02142">
    <property type="entry name" value="modC_ABC"/>
    <property type="match status" value="1"/>
</dbReference>
<dbReference type="RefSeq" id="WP_072840252.1">
    <property type="nucleotide sequence ID" value="NZ_FQVF01000012.1"/>
</dbReference>
<dbReference type="InterPro" id="IPR004606">
    <property type="entry name" value="Mop_domain"/>
</dbReference>
<dbReference type="GO" id="GO:0015098">
    <property type="term" value="F:molybdate ion transmembrane transporter activity"/>
    <property type="evidence" value="ECO:0007669"/>
    <property type="project" value="InterPro"/>
</dbReference>
<evidence type="ECO:0000256" key="1">
    <source>
        <dbReference type="ARBA" id="ARBA00022448"/>
    </source>
</evidence>
<keyword evidence="4" id="KW-0997">Cell inner membrane</keyword>
<proteinExistence type="predicted"/>
<dbReference type="InterPro" id="IPR011868">
    <property type="entry name" value="ModC_ABC_ATP-bd"/>
</dbReference>
<keyword evidence="13" id="KW-1185">Reference proteome</keyword>
<keyword evidence="3 9" id="KW-0500">Molybdenum</keyword>
<evidence type="ECO:0000256" key="6">
    <source>
        <dbReference type="ARBA" id="ARBA00022840"/>
    </source>
</evidence>
<dbReference type="Gene3D" id="2.40.50.100">
    <property type="match status" value="1"/>
</dbReference>
<evidence type="ECO:0000256" key="4">
    <source>
        <dbReference type="ARBA" id="ARBA00022519"/>
    </source>
</evidence>
<dbReference type="InterPro" id="IPR005116">
    <property type="entry name" value="Transp-assoc_OB_typ1"/>
</dbReference>
<gene>
    <name evidence="12" type="ORF">SAMN02745753_02739</name>
</gene>
<dbReference type="GO" id="GO:0016887">
    <property type="term" value="F:ATP hydrolysis activity"/>
    <property type="evidence" value="ECO:0007669"/>
    <property type="project" value="InterPro"/>
</dbReference>
<evidence type="ECO:0000256" key="2">
    <source>
        <dbReference type="ARBA" id="ARBA00022475"/>
    </source>
</evidence>
<dbReference type="GO" id="GO:0005524">
    <property type="term" value="F:ATP binding"/>
    <property type="evidence" value="ECO:0007669"/>
    <property type="project" value="UniProtKB-KW"/>
</dbReference>
<dbReference type="InterPro" id="IPR027417">
    <property type="entry name" value="P-loop_NTPase"/>
</dbReference>
<dbReference type="Gene3D" id="3.40.50.300">
    <property type="entry name" value="P-loop containing nucleotide triphosphate hydrolases"/>
    <property type="match status" value="1"/>
</dbReference>
<evidence type="ECO:0000259" key="11">
    <source>
        <dbReference type="PROSITE" id="PS51866"/>
    </source>
</evidence>
<dbReference type="InterPro" id="IPR050334">
    <property type="entry name" value="Molybdenum_import_ModC"/>
</dbReference>
<evidence type="ECO:0000313" key="13">
    <source>
        <dbReference type="Proteomes" id="UP000184517"/>
    </source>
</evidence>
<dbReference type="OrthoDB" id="9802264at2"/>
<dbReference type="PANTHER" id="PTHR43514:SF10">
    <property type="entry name" value="MOLYBDENUM IMPORT ATP-BINDING PROTEIN MODC 2"/>
    <property type="match status" value="1"/>
</dbReference>
<evidence type="ECO:0000259" key="10">
    <source>
        <dbReference type="PROSITE" id="PS50893"/>
    </source>
</evidence>
<organism evidence="12 13">
    <name type="scientific">Marinomonas polaris DSM 16579</name>
    <dbReference type="NCBI Taxonomy" id="1122206"/>
    <lineage>
        <taxon>Bacteria</taxon>
        <taxon>Pseudomonadati</taxon>
        <taxon>Pseudomonadota</taxon>
        <taxon>Gammaproteobacteria</taxon>
        <taxon>Oceanospirillales</taxon>
        <taxon>Oceanospirillaceae</taxon>
        <taxon>Marinomonas</taxon>
    </lineage>
</organism>
<dbReference type="GO" id="GO:0140359">
    <property type="term" value="F:ABC-type transporter activity"/>
    <property type="evidence" value="ECO:0007669"/>
    <property type="project" value="InterPro"/>
</dbReference>
<keyword evidence="2" id="KW-1003">Cell membrane</keyword>
<dbReference type="SMART" id="SM00382">
    <property type="entry name" value="AAA"/>
    <property type="match status" value="1"/>
</dbReference>
<evidence type="ECO:0000256" key="3">
    <source>
        <dbReference type="ARBA" id="ARBA00022505"/>
    </source>
</evidence>
<dbReference type="InterPro" id="IPR003439">
    <property type="entry name" value="ABC_transporter-like_ATP-bd"/>
</dbReference>
<accession>A0A1M5EZE7</accession>
<evidence type="ECO:0000256" key="8">
    <source>
        <dbReference type="ARBA" id="ARBA00023136"/>
    </source>
</evidence>
<evidence type="ECO:0000256" key="5">
    <source>
        <dbReference type="ARBA" id="ARBA00022741"/>
    </source>
</evidence>
<protein>
    <submittedName>
        <fullName evidence="12">Molybdate transport system ATP-binding protein</fullName>
    </submittedName>
</protein>
<dbReference type="AlphaFoldDB" id="A0A1M5EZE7"/>
<dbReference type="Pfam" id="PF00005">
    <property type="entry name" value="ABC_tran"/>
    <property type="match status" value="1"/>
</dbReference>
<dbReference type="PROSITE" id="PS50893">
    <property type="entry name" value="ABC_TRANSPORTER_2"/>
    <property type="match status" value="1"/>
</dbReference>
<dbReference type="InterPro" id="IPR017871">
    <property type="entry name" value="ABC_transporter-like_CS"/>
</dbReference>
<dbReference type="PANTHER" id="PTHR43514">
    <property type="entry name" value="ABC TRANSPORTER I FAMILY MEMBER 10"/>
    <property type="match status" value="1"/>
</dbReference>
<dbReference type="InterPro" id="IPR008995">
    <property type="entry name" value="Mo/tungstate-bd_C_term_dom"/>
</dbReference>
<dbReference type="InterPro" id="IPR003593">
    <property type="entry name" value="AAA+_ATPase"/>
</dbReference>
<feature type="domain" description="ABC transporter" evidence="10">
    <location>
        <begin position="23"/>
        <end position="255"/>
    </location>
</feature>
<dbReference type="Pfam" id="PF03459">
    <property type="entry name" value="TOBE"/>
    <property type="match status" value="1"/>
</dbReference>
<dbReference type="SUPFAM" id="SSF50331">
    <property type="entry name" value="MOP-like"/>
    <property type="match status" value="1"/>
</dbReference>
<evidence type="ECO:0000256" key="7">
    <source>
        <dbReference type="ARBA" id="ARBA00022967"/>
    </source>
</evidence>
<dbReference type="EMBL" id="FQVF01000012">
    <property type="protein sequence ID" value="SHF84589.1"/>
    <property type="molecule type" value="Genomic_DNA"/>
</dbReference>
<dbReference type="STRING" id="1122206.SAMN02745753_02739"/>
<dbReference type="PROSITE" id="PS00211">
    <property type="entry name" value="ABC_TRANSPORTER_1"/>
    <property type="match status" value="1"/>
</dbReference>
<sequence>MPTNNTTTENTESIENTEKGLYARFHLQHSNTKSSGFALNVDLTLPESGLTAIFGQSGSGKTTLLRCIAGLERAQQGHFVMKGEIWQSDTIFLPTHKRPLGYVFQESSLFTHLTAKGNLDYAIKRSGIPLPANLYEQVIDLMGIESVLTNNSQQLSGGEKQRVAIARALLIQPKLLLMDEPLASLDNARKQEILPYLEKLRSTLKTPILYVSHSVEEVMRLADHVVLMQDGKVATQGHVEEVFSQLKSPLLVNNDTGVIWQGKIIEQDNKWHLSKVSCAGSDLWIRNNGDTLGQNVRVRILATDVSLTLTYHEDSSILNRLPVKVLEIVADKDPAMALVRLQTEQNTLIARLTYRSVEHLALAEGKALWAQIKSVALVR</sequence>
<keyword evidence="6 12" id="KW-0067">ATP-binding</keyword>
<dbReference type="PROSITE" id="PS51866">
    <property type="entry name" value="MOP"/>
    <property type="match status" value="1"/>
</dbReference>
<reference evidence="13" key="1">
    <citation type="submission" date="2016-11" db="EMBL/GenBank/DDBJ databases">
        <authorList>
            <person name="Varghese N."/>
            <person name="Submissions S."/>
        </authorList>
    </citation>
    <scope>NUCLEOTIDE SEQUENCE [LARGE SCALE GENOMIC DNA]</scope>
    <source>
        <strain evidence="13">DSM 16579</strain>
    </source>
</reference>